<evidence type="ECO:0000313" key="1">
    <source>
        <dbReference type="EMBL" id="CAF4489938.1"/>
    </source>
</evidence>
<accession>A0A8S2XBU4</accession>
<feature type="non-terminal residue" evidence="1">
    <location>
        <position position="1"/>
    </location>
</feature>
<dbReference type="PANTHER" id="PTHR45749:SF33">
    <property type="entry name" value="ZINC FINGER MYM-TYPE PROTEIN 1"/>
    <property type="match status" value="1"/>
</dbReference>
<proteinExistence type="predicted"/>
<dbReference type="EMBL" id="CAJOBC010104127">
    <property type="protein sequence ID" value="CAF4489938.1"/>
    <property type="molecule type" value="Genomic_DNA"/>
</dbReference>
<gene>
    <name evidence="1" type="ORF">SRO942_LOCUS44277</name>
</gene>
<dbReference type="PANTHER" id="PTHR45749">
    <property type="match status" value="1"/>
</dbReference>
<comment type="caution">
    <text evidence="1">The sequence shown here is derived from an EMBL/GenBank/DDBJ whole genome shotgun (WGS) entry which is preliminary data.</text>
</comment>
<reference evidence="1" key="1">
    <citation type="submission" date="2021-02" db="EMBL/GenBank/DDBJ databases">
        <authorList>
            <person name="Nowell W R."/>
        </authorList>
    </citation>
    <scope>NUCLEOTIDE SEQUENCE</scope>
</reference>
<evidence type="ECO:0000313" key="2">
    <source>
        <dbReference type="Proteomes" id="UP000681722"/>
    </source>
</evidence>
<protein>
    <recommendedName>
        <fullName evidence="3">DUF4371 domain-containing protein</fullName>
    </recommendedName>
</protein>
<evidence type="ECO:0008006" key="3">
    <source>
        <dbReference type="Google" id="ProtNLM"/>
    </source>
</evidence>
<dbReference type="Proteomes" id="UP000681722">
    <property type="component" value="Unassembled WGS sequence"/>
</dbReference>
<dbReference type="SUPFAM" id="SSF53098">
    <property type="entry name" value="Ribonuclease H-like"/>
    <property type="match status" value="1"/>
</dbReference>
<dbReference type="InterPro" id="IPR012337">
    <property type="entry name" value="RNaseH-like_sf"/>
</dbReference>
<dbReference type="AlphaFoldDB" id="A0A8S2XBU4"/>
<name>A0A8S2XBU4_9BILA</name>
<sequence>MYSIVLRFTKHFVVEERLLAVKELPSKVGVDIAHMLIDTLRKHGIDTSKIVGQCYDNAANMSGTYKGVQACISEVLKRDIIHIPCGAHTSNLAVKHACDYQDVVDKETANQATNLKNKLISFEFSLLLSFMVKLMRTTNGLTAHLQMKELDILTTFDIMCNTQKLLQMMRNDDVTLINIINECEKDVGLFDVNIDAEFTRLHRPRQRSRKIDMNPQSAVSLSR</sequence>
<organism evidence="1 2">
    <name type="scientific">Didymodactylos carnosus</name>
    <dbReference type="NCBI Taxonomy" id="1234261"/>
    <lineage>
        <taxon>Eukaryota</taxon>
        <taxon>Metazoa</taxon>
        <taxon>Spiralia</taxon>
        <taxon>Gnathifera</taxon>
        <taxon>Rotifera</taxon>
        <taxon>Eurotatoria</taxon>
        <taxon>Bdelloidea</taxon>
        <taxon>Philodinida</taxon>
        <taxon>Philodinidae</taxon>
        <taxon>Didymodactylos</taxon>
    </lineage>
</organism>
<dbReference type="OrthoDB" id="6611207at2759"/>